<reference evidence="7" key="1">
    <citation type="submission" date="2018-06" db="EMBL/GenBank/DDBJ databases">
        <authorList>
            <person name="Zhirakovskaya E."/>
        </authorList>
    </citation>
    <scope>NUCLEOTIDE SEQUENCE</scope>
</reference>
<comment type="subcellular location">
    <subcellularLocation>
        <location evidence="1">Membrane</location>
        <topology evidence="1">Single-pass membrane protein</topology>
    </subcellularLocation>
</comment>
<accession>A0A3B0T5B8</accession>
<dbReference type="EMBL" id="UOEK01000610">
    <property type="protein sequence ID" value="VAW09592.1"/>
    <property type="molecule type" value="Genomic_DNA"/>
</dbReference>
<dbReference type="GO" id="GO:0016020">
    <property type="term" value="C:membrane"/>
    <property type="evidence" value="ECO:0007669"/>
    <property type="project" value="UniProtKB-SubCell"/>
</dbReference>
<protein>
    <recommendedName>
        <fullName evidence="8">Prepilin-type N-terminal cleavage/methylation domain-containing protein</fullName>
    </recommendedName>
</protein>
<proteinExistence type="predicted"/>
<dbReference type="PANTHER" id="PTHR30093:SF44">
    <property type="entry name" value="TYPE II SECRETION SYSTEM CORE PROTEIN G"/>
    <property type="match status" value="1"/>
</dbReference>
<gene>
    <name evidence="7" type="ORF">MNBD_ACTINO02-1770</name>
</gene>
<evidence type="ECO:0000313" key="7">
    <source>
        <dbReference type="EMBL" id="VAW09592.1"/>
    </source>
</evidence>
<keyword evidence="3 6" id="KW-0812">Transmembrane</keyword>
<organism evidence="7">
    <name type="scientific">hydrothermal vent metagenome</name>
    <dbReference type="NCBI Taxonomy" id="652676"/>
    <lineage>
        <taxon>unclassified sequences</taxon>
        <taxon>metagenomes</taxon>
        <taxon>ecological metagenomes</taxon>
    </lineage>
</organism>
<dbReference type="AlphaFoldDB" id="A0A3B0T5B8"/>
<evidence type="ECO:0000256" key="1">
    <source>
        <dbReference type="ARBA" id="ARBA00004167"/>
    </source>
</evidence>
<evidence type="ECO:0000256" key="2">
    <source>
        <dbReference type="ARBA" id="ARBA00022481"/>
    </source>
</evidence>
<name>A0A3B0T5B8_9ZZZZ</name>
<keyword evidence="5 6" id="KW-0472">Membrane</keyword>
<feature type="transmembrane region" description="Helical" evidence="6">
    <location>
        <begin position="20"/>
        <end position="40"/>
    </location>
</feature>
<evidence type="ECO:0000256" key="6">
    <source>
        <dbReference type="SAM" id="Phobius"/>
    </source>
</evidence>
<dbReference type="SUPFAM" id="SSF54523">
    <property type="entry name" value="Pili subunits"/>
    <property type="match status" value="1"/>
</dbReference>
<dbReference type="NCBIfam" id="TIGR02532">
    <property type="entry name" value="IV_pilin_GFxxxE"/>
    <property type="match status" value="1"/>
</dbReference>
<dbReference type="InterPro" id="IPR045584">
    <property type="entry name" value="Pilin-like"/>
</dbReference>
<dbReference type="Pfam" id="PF07963">
    <property type="entry name" value="N_methyl"/>
    <property type="match status" value="1"/>
</dbReference>
<evidence type="ECO:0008006" key="8">
    <source>
        <dbReference type="Google" id="ProtNLM"/>
    </source>
</evidence>
<sequence length="166" mass="17790">MRWMRERLDKEEGFTLIELMVVVLIIAILVAIAIPSFLGFRSRAQDRAVQAEVRNVLLAEKGYWVDNTSFTTLQADLKAFESSIVLDVSTTSSVEEGVVVTMPVSSNNNVVCLTRTSDSGNIFAIFEDSSATGGTFYRAVASGSTLACPTSAGAPTGWVTGGFPTP</sequence>
<dbReference type="PROSITE" id="PS00409">
    <property type="entry name" value="PROKAR_NTER_METHYL"/>
    <property type="match status" value="1"/>
</dbReference>
<dbReference type="Gene3D" id="3.30.700.10">
    <property type="entry name" value="Glycoprotein, Type 4 Pilin"/>
    <property type="match status" value="1"/>
</dbReference>
<evidence type="ECO:0000256" key="4">
    <source>
        <dbReference type="ARBA" id="ARBA00022989"/>
    </source>
</evidence>
<keyword evidence="2" id="KW-0488">Methylation</keyword>
<evidence type="ECO:0000256" key="5">
    <source>
        <dbReference type="ARBA" id="ARBA00023136"/>
    </source>
</evidence>
<evidence type="ECO:0000256" key="3">
    <source>
        <dbReference type="ARBA" id="ARBA00022692"/>
    </source>
</evidence>
<keyword evidence="4 6" id="KW-1133">Transmembrane helix</keyword>
<dbReference type="PANTHER" id="PTHR30093">
    <property type="entry name" value="GENERAL SECRETION PATHWAY PROTEIN G"/>
    <property type="match status" value="1"/>
</dbReference>
<dbReference type="InterPro" id="IPR012902">
    <property type="entry name" value="N_methyl_site"/>
</dbReference>